<evidence type="ECO:0000313" key="12">
    <source>
        <dbReference type="EMBL" id="RIY36026.1"/>
    </source>
</evidence>
<evidence type="ECO:0000256" key="1">
    <source>
        <dbReference type="ARBA" id="ARBA00004651"/>
    </source>
</evidence>
<keyword evidence="4" id="KW-0813">Transport</keyword>
<dbReference type="GO" id="GO:0005886">
    <property type="term" value="C:plasma membrane"/>
    <property type="evidence" value="ECO:0007669"/>
    <property type="project" value="UniProtKB-SubCell"/>
</dbReference>
<organism evidence="12 13">
    <name type="scientific">Psittacicella hinzii</name>
    <dbReference type="NCBI Taxonomy" id="2028575"/>
    <lineage>
        <taxon>Bacteria</taxon>
        <taxon>Pseudomonadati</taxon>
        <taxon>Pseudomonadota</taxon>
        <taxon>Gammaproteobacteria</taxon>
        <taxon>Pasteurellales</taxon>
        <taxon>Psittacicellaceae</taxon>
        <taxon>Psittacicella</taxon>
    </lineage>
</organism>
<evidence type="ECO:0000259" key="11">
    <source>
        <dbReference type="PROSITE" id="PS50928"/>
    </source>
</evidence>
<feature type="transmembrane region" description="Helical" evidence="10">
    <location>
        <begin position="192"/>
        <end position="210"/>
    </location>
</feature>
<comment type="subcellular location">
    <subcellularLocation>
        <location evidence="10">Cell inner membrane</location>
        <topology evidence="10">Multi-pass membrane protein</topology>
    </subcellularLocation>
    <subcellularLocation>
        <location evidence="1">Cell membrane</location>
        <topology evidence="1">Multi-pass membrane protein</topology>
    </subcellularLocation>
</comment>
<keyword evidence="5 10" id="KW-1003">Cell membrane</keyword>
<feature type="transmembrane region" description="Helical" evidence="10">
    <location>
        <begin position="138"/>
        <end position="155"/>
    </location>
</feature>
<comment type="similarity">
    <text evidence="2 10">Belongs to the binding-protein-dependent transport system permease family. CysTW subfamily.</text>
</comment>
<feature type="transmembrane region" description="Helical" evidence="10">
    <location>
        <begin position="66"/>
        <end position="93"/>
    </location>
</feature>
<feature type="domain" description="ABC transmembrane type-1" evidence="11">
    <location>
        <begin position="70"/>
        <end position="273"/>
    </location>
</feature>
<dbReference type="EMBL" id="NRJG01000119">
    <property type="protein sequence ID" value="RIY36026.1"/>
    <property type="molecule type" value="Genomic_DNA"/>
</dbReference>
<dbReference type="SUPFAM" id="SSF161098">
    <property type="entry name" value="MetI-like"/>
    <property type="match status" value="1"/>
</dbReference>
<keyword evidence="13" id="KW-1185">Reference proteome</keyword>
<dbReference type="Pfam" id="PF00528">
    <property type="entry name" value="BPD_transp_1"/>
    <property type="match status" value="1"/>
</dbReference>
<evidence type="ECO:0000313" key="13">
    <source>
        <dbReference type="Proteomes" id="UP000265916"/>
    </source>
</evidence>
<dbReference type="PANTHER" id="PTHR42922:SF1">
    <property type="entry name" value="PHOSPHATE TRANSPORT SYSTEM PERMEASE PROTEIN PSTA"/>
    <property type="match status" value="1"/>
</dbReference>
<evidence type="ECO:0000256" key="3">
    <source>
        <dbReference type="ARBA" id="ARBA00016864"/>
    </source>
</evidence>
<comment type="caution">
    <text evidence="12">The sequence shown here is derived from an EMBL/GenBank/DDBJ whole genome shotgun (WGS) entry which is preliminary data.</text>
</comment>
<dbReference type="RefSeq" id="WP_119532074.1">
    <property type="nucleotide sequence ID" value="NZ_JBHSSP010000003.1"/>
</dbReference>
<evidence type="ECO:0000256" key="5">
    <source>
        <dbReference type="ARBA" id="ARBA00022475"/>
    </source>
</evidence>
<dbReference type="InterPro" id="IPR035906">
    <property type="entry name" value="MetI-like_sf"/>
</dbReference>
<keyword evidence="6" id="KW-0592">Phosphate transport</keyword>
<dbReference type="PROSITE" id="PS50928">
    <property type="entry name" value="ABC_TM1"/>
    <property type="match status" value="1"/>
</dbReference>
<dbReference type="GO" id="GO:0035435">
    <property type="term" value="P:phosphate ion transmembrane transport"/>
    <property type="evidence" value="ECO:0007669"/>
    <property type="project" value="InterPro"/>
</dbReference>
<dbReference type="InterPro" id="IPR000515">
    <property type="entry name" value="MetI-like"/>
</dbReference>
<feature type="transmembrane region" description="Helical" evidence="10">
    <location>
        <begin position="114"/>
        <end position="132"/>
    </location>
</feature>
<dbReference type="NCBIfam" id="TIGR00974">
    <property type="entry name" value="3a0107s02c"/>
    <property type="match status" value="1"/>
</dbReference>
<feature type="transmembrane region" description="Helical" evidence="10">
    <location>
        <begin position="20"/>
        <end position="46"/>
    </location>
</feature>
<dbReference type="AlphaFoldDB" id="A0A3A1YF10"/>
<proteinExistence type="inferred from homology"/>
<keyword evidence="8 10" id="KW-1133">Transmembrane helix</keyword>
<dbReference type="Proteomes" id="UP000265916">
    <property type="component" value="Unassembled WGS sequence"/>
</dbReference>
<dbReference type="OrthoDB" id="9775069at2"/>
<evidence type="ECO:0000256" key="10">
    <source>
        <dbReference type="RuleBase" id="RU363043"/>
    </source>
</evidence>
<dbReference type="PANTHER" id="PTHR42922">
    <property type="entry name" value="PHOSPHATE TRANSPORT SYSTEM PERMEASE PROTEIN PSTA"/>
    <property type="match status" value="1"/>
</dbReference>
<evidence type="ECO:0000256" key="9">
    <source>
        <dbReference type="ARBA" id="ARBA00023136"/>
    </source>
</evidence>
<dbReference type="InterPro" id="IPR005672">
    <property type="entry name" value="Phosphate_PstA"/>
</dbReference>
<feature type="transmembrane region" description="Helical" evidence="10">
    <location>
        <begin position="254"/>
        <end position="273"/>
    </location>
</feature>
<name>A0A3A1YF10_9GAMM</name>
<protein>
    <recommendedName>
        <fullName evidence="3 10">Phosphate transport system permease protein PstA</fullName>
    </recommendedName>
</protein>
<sequence>MTTAKSLKARRQFKNKIATVLAYFCVAFSLFWLVWIAGLILVKGIHGLNLAVFTQMTPAPNEAGGLLNAIVGSLIVCVIATAIGTPLGILTGVYLAEYGKKSVFAECLRTVNDVLLSAPSIVLGLFVFVVIVTPMGGFSAIAGAVALSLLQIPVVTRTTENMLQMVPNHLRESSAALGLPKYKSILRVTLKASWAGILTGLLLSIARIAGETGPLLFTSLNNQFWNVDITKPTATLPMVIYKFALSPYENWIDLAWAAVLIITVSILLLNLIARYASSKANA</sequence>
<evidence type="ECO:0000256" key="6">
    <source>
        <dbReference type="ARBA" id="ARBA00022592"/>
    </source>
</evidence>
<dbReference type="Gene3D" id="1.10.3720.10">
    <property type="entry name" value="MetI-like"/>
    <property type="match status" value="1"/>
</dbReference>
<evidence type="ECO:0000256" key="2">
    <source>
        <dbReference type="ARBA" id="ARBA00007069"/>
    </source>
</evidence>
<dbReference type="InterPro" id="IPR051408">
    <property type="entry name" value="Phosphate_transprt_permease"/>
</dbReference>
<reference evidence="12 13" key="1">
    <citation type="submission" date="2017-08" db="EMBL/GenBank/DDBJ databases">
        <title>Reclassification of Bisgaard taxon 37 and 44.</title>
        <authorList>
            <person name="Christensen H."/>
        </authorList>
    </citation>
    <scope>NUCLEOTIDE SEQUENCE [LARGE SCALE GENOMIC DNA]</scope>
    <source>
        <strain evidence="12 13">111</strain>
    </source>
</reference>
<keyword evidence="7 10" id="KW-0812">Transmembrane</keyword>
<dbReference type="CDD" id="cd06261">
    <property type="entry name" value="TM_PBP2"/>
    <property type="match status" value="1"/>
</dbReference>
<dbReference type="GO" id="GO:0005315">
    <property type="term" value="F:phosphate transmembrane transporter activity"/>
    <property type="evidence" value="ECO:0007669"/>
    <property type="project" value="InterPro"/>
</dbReference>
<gene>
    <name evidence="12" type="primary">pstA</name>
    <name evidence="12" type="ORF">CKF58_06280</name>
</gene>
<keyword evidence="9 10" id="KW-0472">Membrane</keyword>
<evidence type="ECO:0000256" key="7">
    <source>
        <dbReference type="ARBA" id="ARBA00022692"/>
    </source>
</evidence>
<evidence type="ECO:0000256" key="4">
    <source>
        <dbReference type="ARBA" id="ARBA00022448"/>
    </source>
</evidence>
<evidence type="ECO:0000256" key="8">
    <source>
        <dbReference type="ARBA" id="ARBA00022989"/>
    </source>
</evidence>
<accession>A0A3A1YF10</accession>